<accession>A0A6L5Y5R0</accession>
<dbReference type="Pfam" id="PF04445">
    <property type="entry name" value="SAM_MT"/>
    <property type="match status" value="1"/>
</dbReference>
<protein>
    <recommendedName>
        <fullName evidence="1">Ribosomal RNA small subunit methyltransferase J</fullName>
        <ecNumber evidence="1">2.1.1.242</ecNumber>
    </recommendedName>
    <alternativeName>
        <fullName evidence="1">16S rRNA m2G1516 methyltransferase</fullName>
    </alternativeName>
    <alternativeName>
        <fullName evidence="1">rRNA (guanine-N(2)-)-methyltransferase</fullName>
    </alternativeName>
</protein>
<dbReference type="SUPFAM" id="SSF53335">
    <property type="entry name" value="S-adenosyl-L-methionine-dependent methyltransferases"/>
    <property type="match status" value="1"/>
</dbReference>
<proteinExistence type="inferred from homology"/>
<dbReference type="GO" id="GO:0008990">
    <property type="term" value="F:rRNA (guanine-N2-)-methyltransferase activity"/>
    <property type="evidence" value="ECO:0007669"/>
    <property type="project" value="UniProtKB-UniRule"/>
</dbReference>
<dbReference type="Gene3D" id="3.40.50.150">
    <property type="entry name" value="Vaccinia Virus protein VP39"/>
    <property type="match status" value="1"/>
</dbReference>
<dbReference type="InterPro" id="IPR007536">
    <property type="entry name" value="16SrRNA_methylTrfase_J"/>
</dbReference>
<dbReference type="EC" id="2.1.1.242" evidence="1"/>
<sequence>MVLRFGRQGLCLEVGGQSLRGDFTKLLPRLRPSALRRETLVRAARFRRTCGRYETCNETGDLDVSAPGKPAEGDCGRSMFPQLTAVDATAGLGEDSLLLAAMGFHVQLCEYNPVIAALLRDALRRAAEIPELEEIAGRMRLIEGDSRTLLRELVEPPDLILLDPMFPERRKNSLSKKKLQLLQRLEQPCEDESGLLRAALDAGPRKIVIKRPVRGDFLAGCRPGYSITGKLIRYDCLVLPEHERMNRGECNHVEHE</sequence>
<gene>
    <name evidence="1" type="primary">rsmJ</name>
    <name evidence="2" type="ORF">FYJ64_05860</name>
</gene>
<evidence type="ECO:0000313" key="2">
    <source>
        <dbReference type="EMBL" id="MST51838.1"/>
    </source>
</evidence>
<comment type="subcellular location">
    <subcellularLocation>
        <location evidence="1">Cytoplasm</location>
    </subcellularLocation>
</comment>
<reference evidence="2 3" key="1">
    <citation type="submission" date="2019-08" db="EMBL/GenBank/DDBJ databases">
        <title>In-depth cultivation of the pig gut microbiome towards novel bacterial diversity and tailored functional studies.</title>
        <authorList>
            <person name="Wylensek D."/>
            <person name="Hitch T.C.A."/>
            <person name="Clavel T."/>
        </authorList>
    </citation>
    <scope>NUCLEOTIDE SEQUENCE [LARGE SCALE GENOMIC DNA]</scope>
    <source>
        <strain evidence="2 3">WCA-MUC-591-APC-3H</strain>
    </source>
</reference>
<keyword evidence="1" id="KW-0963">Cytoplasm</keyword>
<name>A0A6L5Y5R0_9FIRM</name>
<comment type="caution">
    <text evidence="2">The sequence shown here is derived from an EMBL/GenBank/DDBJ whole genome shotgun (WGS) entry which is preliminary data.</text>
</comment>
<feature type="binding site" evidence="1">
    <location>
        <position position="163"/>
    </location>
    <ligand>
        <name>S-adenosyl-L-methionine</name>
        <dbReference type="ChEBI" id="CHEBI:59789"/>
    </ligand>
</feature>
<comment type="caution">
    <text evidence="1">Lacks conserved residue(s) required for the propagation of feature annotation.</text>
</comment>
<keyword evidence="3" id="KW-1185">Reference proteome</keyword>
<dbReference type="AlphaFoldDB" id="A0A6L5Y5R0"/>
<comment type="catalytic activity">
    <reaction evidence="1">
        <text>guanosine(1516) in 16S rRNA + S-adenosyl-L-methionine = N(2)-methylguanosine(1516) in 16S rRNA + S-adenosyl-L-homocysteine + H(+)</text>
        <dbReference type="Rhea" id="RHEA:43220"/>
        <dbReference type="Rhea" id="RHEA-COMP:10412"/>
        <dbReference type="Rhea" id="RHEA-COMP:10413"/>
        <dbReference type="ChEBI" id="CHEBI:15378"/>
        <dbReference type="ChEBI" id="CHEBI:57856"/>
        <dbReference type="ChEBI" id="CHEBI:59789"/>
        <dbReference type="ChEBI" id="CHEBI:74269"/>
        <dbReference type="ChEBI" id="CHEBI:74481"/>
        <dbReference type="EC" id="2.1.1.242"/>
    </reaction>
</comment>
<comment type="similarity">
    <text evidence="1">Belongs to the methyltransferase superfamily. RsmJ family.</text>
</comment>
<dbReference type="PANTHER" id="PTHR36112:SF1">
    <property type="entry name" value="RIBOSOMAL RNA SMALL SUBUNIT METHYLTRANSFERASE J"/>
    <property type="match status" value="1"/>
</dbReference>
<comment type="function">
    <text evidence="1">Specifically methylates the guanosine in position 1516 of 16S rRNA.</text>
</comment>
<evidence type="ECO:0000313" key="3">
    <source>
        <dbReference type="Proteomes" id="UP000474676"/>
    </source>
</evidence>
<keyword evidence="1 2" id="KW-0808">Transferase</keyword>
<dbReference type="InterPro" id="IPR029063">
    <property type="entry name" value="SAM-dependent_MTases_sf"/>
</dbReference>
<dbReference type="PANTHER" id="PTHR36112">
    <property type="entry name" value="RIBOSOMAL RNA SMALL SUBUNIT METHYLTRANSFERASE J"/>
    <property type="match status" value="1"/>
</dbReference>
<dbReference type="EMBL" id="VUMZ01000004">
    <property type="protein sequence ID" value="MST51838.1"/>
    <property type="molecule type" value="Genomic_DNA"/>
</dbReference>
<keyword evidence="1 2" id="KW-0489">Methyltransferase</keyword>
<dbReference type="CDD" id="cd02440">
    <property type="entry name" value="AdoMet_MTases"/>
    <property type="match status" value="1"/>
</dbReference>
<evidence type="ECO:0000256" key="1">
    <source>
        <dbReference type="HAMAP-Rule" id="MF_01523"/>
    </source>
</evidence>
<organism evidence="2 3">
    <name type="scientific">Hornefia butyriciproducens</name>
    <dbReference type="NCBI Taxonomy" id="2652293"/>
    <lineage>
        <taxon>Bacteria</taxon>
        <taxon>Bacillati</taxon>
        <taxon>Bacillota</taxon>
        <taxon>Clostridia</taxon>
        <taxon>Peptostreptococcales</taxon>
        <taxon>Anaerovoracaceae</taxon>
        <taxon>Hornefia</taxon>
    </lineage>
</organism>
<dbReference type="GO" id="GO:0005737">
    <property type="term" value="C:cytoplasm"/>
    <property type="evidence" value="ECO:0007669"/>
    <property type="project" value="UniProtKB-SubCell"/>
</dbReference>
<dbReference type="HAMAP" id="MF_01523">
    <property type="entry name" value="16SrRNA_methyltr_J"/>
    <property type="match status" value="1"/>
</dbReference>
<keyword evidence="1" id="KW-0949">S-adenosyl-L-methionine</keyword>
<keyword evidence="1" id="KW-0698">rRNA processing</keyword>
<dbReference type="Proteomes" id="UP000474676">
    <property type="component" value="Unassembled WGS sequence"/>
</dbReference>